<evidence type="ECO:0000313" key="2">
    <source>
        <dbReference type="Proteomes" id="UP000024635"/>
    </source>
</evidence>
<organism evidence="1 2">
    <name type="scientific">Ancylostoma ceylanicum</name>
    <dbReference type="NCBI Taxonomy" id="53326"/>
    <lineage>
        <taxon>Eukaryota</taxon>
        <taxon>Metazoa</taxon>
        <taxon>Ecdysozoa</taxon>
        <taxon>Nematoda</taxon>
        <taxon>Chromadorea</taxon>
        <taxon>Rhabditida</taxon>
        <taxon>Rhabditina</taxon>
        <taxon>Rhabditomorpha</taxon>
        <taxon>Strongyloidea</taxon>
        <taxon>Ancylostomatidae</taxon>
        <taxon>Ancylostomatinae</taxon>
        <taxon>Ancylostoma</taxon>
    </lineage>
</organism>
<name>A0A016VBW7_9BILA</name>
<proteinExistence type="predicted"/>
<sequence>MCFSIKKHNDAFRVSLHRFCVFCASLWIKRKSQAVSLFRCDGSHEARNGLIEPVLVEINAGFRGDGHCGCLSVVMGCVHLVAFIVLVNVRYVFIGYDFILQVLCYRILSRITEFVVTPLFYCGCNKAQKKTNLVLNCTVLGL</sequence>
<evidence type="ECO:0000313" key="1">
    <source>
        <dbReference type="EMBL" id="EYC25139.1"/>
    </source>
</evidence>
<comment type="caution">
    <text evidence="1">The sequence shown here is derived from an EMBL/GenBank/DDBJ whole genome shotgun (WGS) entry which is preliminary data.</text>
</comment>
<dbReference type="AlphaFoldDB" id="A0A016VBW7"/>
<accession>A0A016VBW7</accession>
<reference evidence="2" key="1">
    <citation type="journal article" date="2015" name="Nat. Genet.">
        <title>The genome and transcriptome of the zoonotic hookworm Ancylostoma ceylanicum identify infection-specific gene families.</title>
        <authorList>
            <person name="Schwarz E.M."/>
            <person name="Hu Y."/>
            <person name="Antoshechkin I."/>
            <person name="Miller M.M."/>
            <person name="Sternberg P.W."/>
            <person name="Aroian R.V."/>
        </authorList>
    </citation>
    <scope>NUCLEOTIDE SEQUENCE</scope>
    <source>
        <strain evidence="2">HY135</strain>
    </source>
</reference>
<gene>
    <name evidence="1" type="primary">Acey_s0012.g1722</name>
    <name evidence="1" type="ORF">Y032_0012g1722</name>
</gene>
<protein>
    <submittedName>
        <fullName evidence="1">Uncharacterized protein</fullName>
    </submittedName>
</protein>
<dbReference type="EMBL" id="JARK01001348">
    <property type="protein sequence ID" value="EYC25139.1"/>
    <property type="molecule type" value="Genomic_DNA"/>
</dbReference>
<dbReference type="Proteomes" id="UP000024635">
    <property type="component" value="Unassembled WGS sequence"/>
</dbReference>
<keyword evidence="2" id="KW-1185">Reference proteome</keyword>